<proteinExistence type="predicted"/>
<evidence type="ECO:0000313" key="1">
    <source>
        <dbReference type="EMBL" id="MFC5297856.1"/>
    </source>
</evidence>
<dbReference type="Gene3D" id="3.40.50.300">
    <property type="entry name" value="P-loop containing nucleotide triphosphate hydrolases"/>
    <property type="match status" value="1"/>
</dbReference>
<dbReference type="RefSeq" id="WP_343923703.1">
    <property type="nucleotide sequence ID" value="NZ_BAAAIR010000034.1"/>
</dbReference>
<dbReference type="Proteomes" id="UP001595937">
    <property type="component" value="Unassembled WGS sequence"/>
</dbReference>
<sequence length="182" mass="19491">MSGAPALAAGAVIPRALLLIGAVGVGKTTTTDAIAEELEARSIPGSAFDLDWLRRAWPAPSDDRFHSRLERAALRAVSAVHREAGARVLVAAGVIEERDARADYEAAFGCPLTVVRLTAPRGVVRARLHRRHEDDPDGLAWHRDRFDELTVILDAAEVEDVTVPVGPDPRSTAQAVLRAVGI</sequence>
<comment type="caution">
    <text evidence="1">The sequence shown here is derived from an EMBL/GenBank/DDBJ whole genome shotgun (WGS) entry which is preliminary data.</text>
</comment>
<accession>A0ABW0FGS4</accession>
<keyword evidence="2" id="KW-1185">Reference proteome</keyword>
<organism evidence="1 2">
    <name type="scientific">Brachybacterium tyrofermentans</name>
    <dbReference type="NCBI Taxonomy" id="47848"/>
    <lineage>
        <taxon>Bacteria</taxon>
        <taxon>Bacillati</taxon>
        <taxon>Actinomycetota</taxon>
        <taxon>Actinomycetes</taxon>
        <taxon>Micrococcales</taxon>
        <taxon>Dermabacteraceae</taxon>
        <taxon>Brachybacterium</taxon>
    </lineage>
</organism>
<dbReference type="GeneID" id="303297162"/>
<dbReference type="Pfam" id="PF13671">
    <property type="entry name" value="AAA_33"/>
    <property type="match status" value="1"/>
</dbReference>
<dbReference type="EMBL" id="JBHSLN010000023">
    <property type="protein sequence ID" value="MFC5297856.1"/>
    <property type="molecule type" value="Genomic_DNA"/>
</dbReference>
<dbReference type="SUPFAM" id="SSF52540">
    <property type="entry name" value="P-loop containing nucleoside triphosphate hydrolases"/>
    <property type="match status" value="1"/>
</dbReference>
<evidence type="ECO:0000313" key="2">
    <source>
        <dbReference type="Proteomes" id="UP001595937"/>
    </source>
</evidence>
<reference evidence="2" key="1">
    <citation type="journal article" date="2019" name="Int. J. Syst. Evol. Microbiol.">
        <title>The Global Catalogue of Microorganisms (GCM) 10K type strain sequencing project: providing services to taxonomists for standard genome sequencing and annotation.</title>
        <authorList>
            <consortium name="The Broad Institute Genomics Platform"/>
            <consortium name="The Broad Institute Genome Sequencing Center for Infectious Disease"/>
            <person name="Wu L."/>
            <person name="Ma J."/>
        </authorList>
    </citation>
    <scope>NUCLEOTIDE SEQUENCE [LARGE SCALE GENOMIC DNA]</scope>
    <source>
        <strain evidence="2">CGMCC 1.16455</strain>
    </source>
</reference>
<protein>
    <submittedName>
        <fullName evidence="1">AAA family ATPase</fullName>
    </submittedName>
</protein>
<name>A0ABW0FGS4_9MICO</name>
<gene>
    <name evidence="1" type="ORF">ACFPK8_10070</name>
</gene>
<dbReference type="InterPro" id="IPR027417">
    <property type="entry name" value="P-loop_NTPase"/>
</dbReference>